<dbReference type="PIRSF" id="PIRSF001529">
    <property type="entry name" value="Ser-tRNA-synth_IIa"/>
    <property type="match status" value="1"/>
</dbReference>
<evidence type="ECO:0000256" key="10">
    <source>
        <dbReference type="ARBA" id="ARBA00047929"/>
    </source>
</evidence>
<gene>
    <name evidence="12 15" type="primary">serS</name>
    <name evidence="15" type="ORF">JX001_11000</name>
</gene>
<evidence type="ECO:0000256" key="2">
    <source>
        <dbReference type="ARBA" id="ARBA00005045"/>
    </source>
</evidence>
<dbReference type="PROSITE" id="PS50862">
    <property type="entry name" value="AA_TRNA_LIGASE_II"/>
    <property type="match status" value="1"/>
</dbReference>
<evidence type="ECO:0000256" key="4">
    <source>
        <dbReference type="ARBA" id="ARBA00022490"/>
    </source>
</evidence>
<sequence length="534" mass="59233">MHDIRAIRENPQVYVAGWSSRGVDEADGLVADILRLDIELRRAKTTGQEALAKKNAASKEIGILMAQYQRWLREEDDDQAAYYLQLVEQKKSEAGAAGQSEIDAAARLERELQTELDGILAAQKNLAAEDVPDGEDEAGNVEVSTWGEPRRTGPAKDHADLGEALGMLDFEAAAKMSGARFAVLKGQLARLERAVGQFMLDLQTDQHGYLEVNPPYLVRDEAMFGTGQLPKFEEDLFRTKRRSEDLQNRQRENRVRIEEGARWIEQFGILAPQLATFTTALKSAGVAMELDAGELMETLIAQAHSQLATLRVGADEIDRDFERLIQSGLDPAFFLIPTAEVSLTNLVRKTILSEDELATPMRMTALTPCFRAEAGSAGRDTRGLIRQHQFSKVEMVSIARPEDSDAEHERMTACAEAVLKALELPFRRMLLCKGDMGFSAQKTFDLEVWLPSQGTYREISSCSNCGDFQARRMDARFKRAGEKKTEFVHTLNGSGLAVGRTLVAIMENYQQDDGRIAVPTVLQPYMGGVQFVGG</sequence>
<keyword evidence="9 12" id="KW-0030">Aminoacyl-tRNA synthetase</keyword>
<dbReference type="InterPro" id="IPR015866">
    <property type="entry name" value="Ser-tRNA-synth_1_N"/>
</dbReference>
<dbReference type="PRINTS" id="PR00981">
    <property type="entry name" value="TRNASYNTHSER"/>
</dbReference>
<feature type="domain" description="Aminoacyl-transfer RNA synthetases class-II family profile" evidence="14">
    <location>
        <begin position="190"/>
        <end position="519"/>
    </location>
</feature>
<dbReference type="PANTHER" id="PTHR43697">
    <property type="entry name" value="SERYL-TRNA SYNTHETASE"/>
    <property type="match status" value="1"/>
</dbReference>
<dbReference type="Pfam" id="PF00587">
    <property type="entry name" value="tRNA-synt_2b"/>
    <property type="match status" value="1"/>
</dbReference>
<dbReference type="InterPro" id="IPR006195">
    <property type="entry name" value="aa-tRNA-synth_II"/>
</dbReference>
<dbReference type="InterPro" id="IPR002317">
    <property type="entry name" value="Ser-tRNA-ligase_type_1"/>
</dbReference>
<keyword evidence="7 12" id="KW-0067">ATP-binding</keyword>
<feature type="binding site" evidence="12">
    <location>
        <begin position="458"/>
        <end position="461"/>
    </location>
    <ligand>
        <name>ATP</name>
        <dbReference type="ChEBI" id="CHEBI:30616"/>
    </ligand>
</feature>
<dbReference type="SUPFAM" id="SSF55681">
    <property type="entry name" value="Class II aaRS and biotin synthetases"/>
    <property type="match status" value="1"/>
</dbReference>
<evidence type="ECO:0000256" key="1">
    <source>
        <dbReference type="ARBA" id="ARBA00004496"/>
    </source>
</evidence>
<dbReference type="EC" id="6.1.1.11" evidence="12"/>
<dbReference type="CDD" id="cd00770">
    <property type="entry name" value="SerRS_core"/>
    <property type="match status" value="1"/>
</dbReference>
<dbReference type="InterPro" id="IPR002314">
    <property type="entry name" value="aa-tRNA-synt_IIb"/>
</dbReference>
<evidence type="ECO:0000313" key="15">
    <source>
        <dbReference type="EMBL" id="QSF55887.1"/>
    </source>
</evidence>
<evidence type="ECO:0000256" key="8">
    <source>
        <dbReference type="ARBA" id="ARBA00022917"/>
    </source>
</evidence>
<comment type="catalytic activity">
    <reaction evidence="11 12">
        <text>tRNA(Ser) + L-serine + ATP = L-seryl-tRNA(Ser) + AMP + diphosphate + H(+)</text>
        <dbReference type="Rhea" id="RHEA:12292"/>
        <dbReference type="Rhea" id="RHEA-COMP:9669"/>
        <dbReference type="Rhea" id="RHEA-COMP:9703"/>
        <dbReference type="ChEBI" id="CHEBI:15378"/>
        <dbReference type="ChEBI" id="CHEBI:30616"/>
        <dbReference type="ChEBI" id="CHEBI:33019"/>
        <dbReference type="ChEBI" id="CHEBI:33384"/>
        <dbReference type="ChEBI" id="CHEBI:78442"/>
        <dbReference type="ChEBI" id="CHEBI:78533"/>
        <dbReference type="ChEBI" id="CHEBI:456215"/>
        <dbReference type="EC" id="6.1.1.11"/>
    </reaction>
</comment>
<evidence type="ECO:0000313" key="16">
    <source>
        <dbReference type="Proteomes" id="UP000662957"/>
    </source>
</evidence>
<dbReference type="RefSeq" id="WP_205683164.1">
    <property type="nucleotide sequence ID" value="NZ_CP070968.1"/>
</dbReference>
<dbReference type="HAMAP" id="MF_00176">
    <property type="entry name" value="Ser_tRNA_synth_type1"/>
    <property type="match status" value="1"/>
</dbReference>
<keyword evidence="5 12" id="KW-0436">Ligase</keyword>
<dbReference type="InterPro" id="IPR010978">
    <property type="entry name" value="tRNA-bd_arm"/>
</dbReference>
<dbReference type="PANTHER" id="PTHR43697:SF1">
    <property type="entry name" value="SERINE--TRNA LIGASE"/>
    <property type="match status" value="1"/>
</dbReference>
<evidence type="ECO:0000256" key="13">
    <source>
        <dbReference type="SAM" id="MobiDB-lite"/>
    </source>
</evidence>
<dbReference type="Pfam" id="PF02403">
    <property type="entry name" value="Seryl_tRNA_N"/>
    <property type="match status" value="1"/>
</dbReference>
<dbReference type="GO" id="GO:0004828">
    <property type="term" value="F:serine-tRNA ligase activity"/>
    <property type="evidence" value="ECO:0007669"/>
    <property type="project" value="UniProtKB-EC"/>
</dbReference>
<dbReference type="InterPro" id="IPR033729">
    <property type="entry name" value="SerRS_core"/>
</dbReference>
<dbReference type="InterPro" id="IPR042103">
    <property type="entry name" value="SerRS_1_N_sf"/>
</dbReference>
<feature type="binding site" evidence="12">
    <location>
        <begin position="371"/>
        <end position="373"/>
    </location>
    <ligand>
        <name>ATP</name>
        <dbReference type="ChEBI" id="CHEBI:30616"/>
    </ligand>
</feature>
<feature type="region of interest" description="Disordered" evidence="13">
    <location>
        <begin position="131"/>
        <end position="156"/>
    </location>
</feature>
<dbReference type="SUPFAM" id="SSF46589">
    <property type="entry name" value="tRNA-binding arm"/>
    <property type="match status" value="1"/>
</dbReference>
<feature type="binding site" evidence="12">
    <location>
        <position position="494"/>
    </location>
    <ligand>
        <name>L-serine</name>
        <dbReference type="ChEBI" id="CHEBI:33384"/>
    </ligand>
</feature>
<dbReference type="Gene3D" id="3.30.930.10">
    <property type="entry name" value="Bira Bifunctional Protein, Domain 2"/>
    <property type="match status" value="1"/>
</dbReference>
<reference evidence="15 16" key="1">
    <citation type="submission" date="2021-02" db="EMBL/GenBank/DDBJ databases">
        <title>Brevundimonas sp. CS1 genome sequence.</title>
        <authorList>
            <person name="Lee K."/>
            <person name="Choi Y.-J."/>
            <person name="Son H.-R."/>
        </authorList>
    </citation>
    <scope>NUCLEOTIDE SEQUENCE [LARGE SCALE GENOMIC DNA]</scope>
    <source>
        <strain evidence="15 16">CS1</strain>
    </source>
</reference>
<evidence type="ECO:0000259" key="14">
    <source>
        <dbReference type="PROSITE" id="PS50862"/>
    </source>
</evidence>
<accession>A0ABX7LVK0</accession>
<feature type="binding site" evidence="12">
    <location>
        <begin position="338"/>
        <end position="340"/>
    </location>
    <ligand>
        <name>L-serine</name>
        <dbReference type="ChEBI" id="CHEBI:33384"/>
    </ligand>
</feature>
<dbReference type="EMBL" id="CP070968">
    <property type="protein sequence ID" value="QSF55887.1"/>
    <property type="molecule type" value="Genomic_DNA"/>
</dbReference>
<evidence type="ECO:0000256" key="9">
    <source>
        <dbReference type="ARBA" id="ARBA00023146"/>
    </source>
</evidence>
<evidence type="ECO:0000256" key="6">
    <source>
        <dbReference type="ARBA" id="ARBA00022741"/>
    </source>
</evidence>
<keyword evidence="4 12" id="KW-0963">Cytoplasm</keyword>
<comment type="function">
    <text evidence="12">Catalyzes the attachment of serine to tRNA(Ser). Is also able to aminoacylate tRNA(Sec) with serine, to form the misacylated tRNA L-seryl-tRNA(Sec), which will be further converted into selenocysteinyl-tRNA(Sec).</text>
</comment>
<keyword evidence="8 12" id="KW-0648">Protein biosynthesis</keyword>
<comment type="caution">
    <text evidence="12">Lacks conserved residue(s) required for the propagation of feature annotation.</text>
</comment>
<dbReference type="Gene3D" id="1.10.287.40">
    <property type="entry name" value="Serine-tRNA synthetase, tRNA binding domain"/>
    <property type="match status" value="1"/>
</dbReference>
<dbReference type="NCBIfam" id="TIGR00414">
    <property type="entry name" value="serS"/>
    <property type="match status" value="1"/>
</dbReference>
<keyword evidence="6 12" id="KW-0547">Nucleotide-binding</keyword>
<proteinExistence type="inferred from homology"/>
<name>A0ABX7LVK0_9CAUL</name>
<comment type="catalytic activity">
    <reaction evidence="10 12">
        <text>tRNA(Sec) + L-serine + ATP = L-seryl-tRNA(Sec) + AMP + diphosphate + H(+)</text>
        <dbReference type="Rhea" id="RHEA:42580"/>
        <dbReference type="Rhea" id="RHEA-COMP:9742"/>
        <dbReference type="Rhea" id="RHEA-COMP:10128"/>
        <dbReference type="ChEBI" id="CHEBI:15378"/>
        <dbReference type="ChEBI" id="CHEBI:30616"/>
        <dbReference type="ChEBI" id="CHEBI:33019"/>
        <dbReference type="ChEBI" id="CHEBI:33384"/>
        <dbReference type="ChEBI" id="CHEBI:78442"/>
        <dbReference type="ChEBI" id="CHEBI:78533"/>
        <dbReference type="ChEBI" id="CHEBI:456215"/>
        <dbReference type="EC" id="6.1.1.11"/>
    </reaction>
</comment>
<protein>
    <recommendedName>
        <fullName evidence="12">Serine--tRNA ligase</fullName>
        <ecNumber evidence="12">6.1.1.11</ecNumber>
    </recommendedName>
    <alternativeName>
        <fullName evidence="12">Seryl-tRNA synthetase</fullName>
        <shortName evidence="12">SerRS</shortName>
    </alternativeName>
    <alternativeName>
        <fullName evidence="12">Seryl-tRNA(Ser/Sec) synthetase</fullName>
    </alternativeName>
</protein>
<comment type="domain">
    <text evidence="12">Consists of two distinct domains, a catalytic core and a N-terminal extension that is involved in tRNA binding.</text>
</comment>
<dbReference type="Proteomes" id="UP000662957">
    <property type="component" value="Chromosome"/>
</dbReference>
<evidence type="ECO:0000256" key="3">
    <source>
        <dbReference type="ARBA" id="ARBA00010728"/>
    </source>
</evidence>
<organism evidence="15 16">
    <name type="scientific">Brevundimonas fontaquae</name>
    <dbReference type="NCBI Taxonomy" id="2813778"/>
    <lineage>
        <taxon>Bacteria</taxon>
        <taxon>Pseudomonadati</taxon>
        <taxon>Pseudomonadota</taxon>
        <taxon>Alphaproteobacteria</taxon>
        <taxon>Caulobacterales</taxon>
        <taxon>Caulobacteraceae</taxon>
        <taxon>Brevundimonas</taxon>
    </lineage>
</organism>
<comment type="pathway">
    <text evidence="2 12">Aminoacyl-tRNA biosynthesis; selenocysteinyl-tRNA(Sec) biosynthesis; L-seryl-tRNA(Sec) from L-serine and tRNA(Sec): step 1/1.</text>
</comment>
<evidence type="ECO:0000256" key="5">
    <source>
        <dbReference type="ARBA" id="ARBA00022598"/>
    </source>
</evidence>
<comment type="similarity">
    <text evidence="3 12">Belongs to the class-II aminoacyl-tRNA synthetase family. Type-1 seryl-tRNA synthetase subfamily.</text>
</comment>
<comment type="subunit">
    <text evidence="12">Homodimer. The tRNA molecule binds across the dimer.</text>
</comment>
<comment type="subcellular location">
    <subcellularLocation>
        <location evidence="1 12">Cytoplasm</location>
    </subcellularLocation>
</comment>
<evidence type="ECO:0000256" key="12">
    <source>
        <dbReference type="HAMAP-Rule" id="MF_00176"/>
    </source>
</evidence>
<keyword evidence="16" id="KW-1185">Reference proteome</keyword>
<dbReference type="InterPro" id="IPR045864">
    <property type="entry name" value="aa-tRNA-synth_II/BPL/LPL"/>
</dbReference>
<evidence type="ECO:0000256" key="11">
    <source>
        <dbReference type="ARBA" id="ARBA00048823"/>
    </source>
</evidence>
<evidence type="ECO:0000256" key="7">
    <source>
        <dbReference type="ARBA" id="ARBA00022840"/>
    </source>
</evidence>
<feature type="binding site" evidence="12">
    <location>
        <position position="394"/>
    </location>
    <ligand>
        <name>L-serine</name>
        <dbReference type="ChEBI" id="CHEBI:33384"/>
    </ligand>
</feature>